<dbReference type="Proteomes" id="UP000233750">
    <property type="component" value="Unassembled WGS sequence"/>
</dbReference>
<sequence>MPVTALDPPAVLIAIDLRAISVGSTDDVVALLAANSR</sequence>
<name>A0A2N3WRE4_9PSEU</name>
<dbReference type="EMBL" id="PJMY01000003">
    <property type="protein sequence ID" value="PKV96429.1"/>
    <property type="molecule type" value="Genomic_DNA"/>
</dbReference>
<comment type="caution">
    <text evidence="1">The sequence shown here is derived from an EMBL/GenBank/DDBJ whole genome shotgun (WGS) entry which is preliminary data.</text>
</comment>
<gene>
    <name evidence="1" type="ORF">ATK30_7376</name>
</gene>
<reference evidence="1 2" key="1">
    <citation type="submission" date="2017-12" db="EMBL/GenBank/DDBJ databases">
        <title>Sequencing the genomes of 1000 Actinobacteria strains.</title>
        <authorList>
            <person name="Klenk H.-P."/>
        </authorList>
    </citation>
    <scope>NUCLEOTIDE SEQUENCE [LARGE SCALE GENOMIC DNA]</scope>
    <source>
        <strain evidence="1 2">DSM 45165</strain>
    </source>
</reference>
<evidence type="ECO:0000313" key="2">
    <source>
        <dbReference type="Proteomes" id="UP000233750"/>
    </source>
</evidence>
<keyword evidence="2" id="KW-1185">Reference proteome</keyword>
<protein>
    <submittedName>
        <fullName evidence="1">Uncharacterized protein</fullName>
    </submittedName>
</protein>
<proteinExistence type="predicted"/>
<evidence type="ECO:0000313" key="1">
    <source>
        <dbReference type="EMBL" id="PKV96429.1"/>
    </source>
</evidence>
<accession>A0A2N3WRE4</accession>
<dbReference type="AlphaFoldDB" id="A0A2N3WRE4"/>
<organism evidence="1 2">
    <name type="scientific">Amycolatopsis echigonensis</name>
    <dbReference type="NCBI Taxonomy" id="2576905"/>
    <lineage>
        <taxon>Bacteria</taxon>
        <taxon>Bacillati</taxon>
        <taxon>Actinomycetota</taxon>
        <taxon>Actinomycetes</taxon>
        <taxon>Pseudonocardiales</taxon>
        <taxon>Pseudonocardiaceae</taxon>
        <taxon>Amycolatopsis</taxon>
    </lineage>
</organism>